<keyword evidence="1" id="KW-1133">Transmembrane helix</keyword>
<organism evidence="2 3">
    <name type="scientific">Anaerovirgula multivorans</name>
    <dbReference type="NCBI Taxonomy" id="312168"/>
    <lineage>
        <taxon>Bacteria</taxon>
        <taxon>Bacillati</taxon>
        <taxon>Bacillota</taxon>
        <taxon>Clostridia</taxon>
        <taxon>Peptostreptococcales</taxon>
        <taxon>Natronincolaceae</taxon>
        <taxon>Anaerovirgula</taxon>
    </lineage>
</organism>
<feature type="transmembrane region" description="Helical" evidence="1">
    <location>
        <begin position="310"/>
        <end position="328"/>
    </location>
</feature>
<feature type="transmembrane region" description="Helical" evidence="1">
    <location>
        <begin position="340"/>
        <end position="365"/>
    </location>
</feature>
<feature type="transmembrane region" description="Helical" evidence="1">
    <location>
        <begin position="279"/>
        <end position="304"/>
    </location>
</feature>
<reference evidence="2 3" key="1">
    <citation type="submission" date="2017-06" db="EMBL/GenBank/DDBJ databases">
        <authorList>
            <person name="Kim H.J."/>
            <person name="Triplett B.A."/>
        </authorList>
    </citation>
    <scope>NUCLEOTIDE SEQUENCE [LARGE SCALE GENOMIC DNA]</scope>
    <source>
        <strain evidence="2 3">SCA</strain>
    </source>
</reference>
<dbReference type="InterPro" id="IPR004697">
    <property type="entry name" value="AbgT"/>
</dbReference>
<protein>
    <submittedName>
        <fullName evidence="2">Aminobenzoyl-glutamate transport protein</fullName>
    </submittedName>
</protein>
<keyword evidence="1" id="KW-0812">Transmembrane</keyword>
<dbReference type="AlphaFoldDB" id="A0A239LN50"/>
<feature type="non-terminal residue" evidence="2">
    <location>
        <position position="1"/>
    </location>
</feature>
<gene>
    <name evidence="2" type="ORF">SAMN05446037_10882</name>
</gene>
<feature type="transmembrane region" description="Helical" evidence="1">
    <location>
        <begin position="213"/>
        <end position="232"/>
    </location>
</feature>
<dbReference type="PANTHER" id="PTHR30282:SF0">
    <property type="entry name" value="P-AMINOBENZOYL-GLUTAMATE TRANSPORT PROTEIN"/>
    <property type="match status" value="1"/>
</dbReference>
<sequence>IGISGNIASDAAAVIVPSIAGAIFYATKRNPLVGIAAGYAAACAGFSANLLIAGTDALLAGITEEAAKTIDPSMVINPTVNYYFMVASTFILTIAGVWVTKKYVTPLAGPYTPIGEIKEDQNLEVTKAEKTGLSKAGIATLIYWGLIIASLLPKNSPLRSDAGTIIPSPFINGIVPFIFLWFVMIGIVYGRAVGTIKSEADVPRLMGTAMKGMSGYIVLVFVIAQFVNYFNWTNLGMVISVKLTDTLTALNFTGLPMIIGVLLISTIINIFIGSGSAKWALLAPVFVPMFMMLDYSPAFAQLAYRIGDSTTNAVTPLFPYFPILLGFMKKYDDRAGVGTAMSYILPYTLVFGVVWIAQLTIWFLLDLPLGPGSNIFM</sequence>
<dbReference type="PANTHER" id="PTHR30282">
    <property type="entry name" value="P-AMINOBENZOYL GLUTAMATE TRANSPORTER"/>
    <property type="match status" value="1"/>
</dbReference>
<proteinExistence type="predicted"/>
<dbReference type="Pfam" id="PF03806">
    <property type="entry name" value="ABG_transport"/>
    <property type="match status" value="1"/>
</dbReference>
<feature type="transmembrane region" description="Helical" evidence="1">
    <location>
        <begin position="173"/>
        <end position="192"/>
    </location>
</feature>
<feature type="transmembrane region" description="Helical" evidence="1">
    <location>
        <begin position="82"/>
        <end position="100"/>
    </location>
</feature>
<evidence type="ECO:0000313" key="2">
    <source>
        <dbReference type="EMBL" id="SNT31332.1"/>
    </source>
</evidence>
<dbReference type="GO" id="GO:1902604">
    <property type="term" value="P:p-aminobenzoyl-glutamate transmembrane transport"/>
    <property type="evidence" value="ECO:0007669"/>
    <property type="project" value="InterPro"/>
</dbReference>
<evidence type="ECO:0000256" key="1">
    <source>
        <dbReference type="SAM" id="Phobius"/>
    </source>
</evidence>
<keyword evidence="3" id="KW-1185">Reference proteome</keyword>
<feature type="transmembrane region" description="Helical" evidence="1">
    <location>
        <begin position="252"/>
        <end position="272"/>
    </location>
</feature>
<dbReference type="GO" id="GO:0015558">
    <property type="term" value="F:secondary active p-aminobenzoyl-glutamate transmembrane transporter activity"/>
    <property type="evidence" value="ECO:0007669"/>
    <property type="project" value="InterPro"/>
</dbReference>
<accession>A0A239LN50</accession>
<keyword evidence="1" id="KW-0472">Membrane</keyword>
<dbReference type="Proteomes" id="UP000198304">
    <property type="component" value="Unassembled WGS sequence"/>
</dbReference>
<feature type="transmembrane region" description="Helical" evidence="1">
    <location>
        <begin position="6"/>
        <end position="27"/>
    </location>
</feature>
<feature type="transmembrane region" description="Helical" evidence="1">
    <location>
        <begin position="39"/>
        <end position="62"/>
    </location>
</feature>
<dbReference type="EMBL" id="FZOJ01000088">
    <property type="protein sequence ID" value="SNT31332.1"/>
    <property type="molecule type" value="Genomic_DNA"/>
</dbReference>
<dbReference type="OrthoDB" id="3314392at2"/>
<feature type="transmembrane region" description="Helical" evidence="1">
    <location>
        <begin position="136"/>
        <end position="153"/>
    </location>
</feature>
<dbReference type="RefSeq" id="WP_089285687.1">
    <property type="nucleotide sequence ID" value="NZ_FZOJ01000088.1"/>
</dbReference>
<evidence type="ECO:0000313" key="3">
    <source>
        <dbReference type="Proteomes" id="UP000198304"/>
    </source>
</evidence>
<name>A0A239LN50_9FIRM</name>